<sequence length="99" mass="11496">MQWQQLTPRQRPPTPKRIAMAWFHVFCLLFSNLVLSYSLRSRRLGDHSVILNPHTIARMQPLLRRAITAMGKQKTEYPPGIVSGWTNRILVMMMMASAF</sequence>
<dbReference type="Proteomes" id="UP001059893">
    <property type="component" value="Unassembled WGS sequence"/>
</dbReference>
<keyword evidence="3" id="KW-1185">Reference proteome</keyword>
<keyword evidence="1" id="KW-0812">Transmembrane</keyword>
<organism evidence="2 3">
    <name type="scientific">Pyricularia grisea</name>
    <name type="common">Crabgrass-specific blast fungus</name>
    <name type="synonym">Magnaporthe grisea</name>
    <dbReference type="NCBI Taxonomy" id="148305"/>
    <lineage>
        <taxon>Eukaryota</taxon>
        <taxon>Fungi</taxon>
        <taxon>Dikarya</taxon>
        <taxon>Ascomycota</taxon>
        <taxon>Pezizomycotina</taxon>
        <taxon>Sordariomycetes</taxon>
        <taxon>Sordariomycetidae</taxon>
        <taxon>Magnaporthales</taxon>
        <taxon>Pyriculariaceae</taxon>
        <taxon>Pyricularia</taxon>
    </lineage>
</organism>
<comment type="caution">
    <text evidence="2">The sequence shown here is derived from an EMBL/GenBank/DDBJ whole genome shotgun (WGS) entry which is preliminary data.</text>
</comment>
<protein>
    <submittedName>
        <fullName evidence="2">Uncharacterized protein</fullName>
    </submittedName>
</protein>
<feature type="transmembrane region" description="Helical" evidence="1">
    <location>
        <begin position="20"/>
        <end position="39"/>
    </location>
</feature>
<evidence type="ECO:0000256" key="1">
    <source>
        <dbReference type="SAM" id="Phobius"/>
    </source>
</evidence>
<name>A0ABQ8NJG1_PYRGI</name>
<accession>A0ABQ8NJG1</accession>
<evidence type="ECO:0000313" key="3">
    <source>
        <dbReference type="Proteomes" id="UP001059893"/>
    </source>
</evidence>
<keyword evidence="1" id="KW-0472">Membrane</keyword>
<keyword evidence="1" id="KW-1133">Transmembrane helix</keyword>
<gene>
    <name evidence="2" type="ORF">MCOR33_006431</name>
</gene>
<evidence type="ECO:0000313" key="2">
    <source>
        <dbReference type="EMBL" id="KAI6297140.1"/>
    </source>
</evidence>
<reference evidence="2" key="1">
    <citation type="submission" date="2021-01" db="EMBL/GenBank/DDBJ databases">
        <title>Deciphering the adaptive evolutionary patterns associated with biogeogrpahic diversity in the finger millet blast pathogen Magnaporthe oryzae in Eastern Africa.</title>
        <authorList>
            <person name="Onyema G."/>
            <person name="Shittu T.A."/>
            <person name="Dodsworth S."/>
            <person name="Devilliers S."/>
            <person name="Muthumeenakshi S."/>
            <person name="Sreenivasaprasad S."/>
        </authorList>
    </citation>
    <scope>NUCLEOTIDE SEQUENCE</scope>
    <source>
        <strain evidence="2">D15/s37</strain>
    </source>
</reference>
<proteinExistence type="predicted"/>
<dbReference type="EMBL" id="JABSND010000118">
    <property type="protein sequence ID" value="KAI6297140.1"/>
    <property type="molecule type" value="Genomic_DNA"/>
</dbReference>